<dbReference type="Proteomes" id="UP000295192">
    <property type="component" value="Unassembled WGS sequence"/>
</dbReference>
<evidence type="ECO:0000256" key="8">
    <source>
        <dbReference type="SAM" id="Phobius"/>
    </source>
</evidence>
<feature type="transmembrane region" description="Helical" evidence="8">
    <location>
        <begin position="17"/>
        <end position="36"/>
    </location>
</feature>
<evidence type="ECO:0000256" key="3">
    <source>
        <dbReference type="ARBA" id="ARBA00018306"/>
    </source>
</evidence>
<reference evidence="9 10" key="1">
    <citation type="journal article" date="2019" name="J. Hered.">
        <title>An Improved Genome Assembly for Drosophila navojoa, the Basal Species in the mojavensis Cluster.</title>
        <authorList>
            <person name="Vanderlinde T."/>
            <person name="Dupim E.G."/>
            <person name="Nazario-Yepiz N.O."/>
            <person name="Carvalho A.B."/>
        </authorList>
    </citation>
    <scope>NUCLEOTIDE SEQUENCE [LARGE SCALE GENOMIC DNA]</scope>
    <source>
        <strain evidence="9">Navoj_Jal97</strain>
        <tissue evidence="9">Whole organism</tissue>
    </source>
</reference>
<dbReference type="GO" id="GO:0070765">
    <property type="term" value="C:gamma-secretase complex"/>
    <property type="evidence" value="ECO:0007669"/>
    <property type="project" value="TreeGrafter"/>
</dbReference>
<sequence>MDISKAPNPRKLQLCRIYFLTGFAFLPFVWAVNVCWFFDEAFRKPPYTEQTQIKRYVIYSAIGTFIWTIALITWVILFQTNRAAWGATADYISFIIPLGVS</sequence>
<evidence type="ECO:0000256" key="5">
    <source>
        <dbReference type="ARBA" id="ARBA00022976"/>
    </source>
</evidence>
<dbReference type="PANTHER" id="PTHR16318:SF0">
    <property type="entry name" value="GAMMA-SECRETASE SUBUNIT PEN-2"/>
    <property type="match status" value="1"/>
</dbReference>
<dbReference type="AlphaFoldDB" id="A0A484BSN8"/>
<keyword evidence="6 8" id="KW-1133">Transmembrane helix</keyword>
<gene>
    <name evidence="9" type="ORF">AWZ03_001858</name>
</gene>
<dbReference type="GO" id="GO:0007219">
    <property type="term" value="P:Notch signaling pathway"/>
    <property type="evidence" value="ECO:0007669"/>
    <property type="project" value="UniProtKB-KW"/>
</dbReference>
<dbReference type="OrthoDB" id="524898at2759"/>
<comment type="subcellular location">
    <subcellularLocation>
        <location evidence="1">Membrane</location>
        <topology evidence="1">Multi-pass membrane protein</topology>
    </subcellularLocation>
</comment>
<evidence type="ECO:0000256" key="4">
    <source>
        <dbReference type="ARBA" id="ARBA00022692"/>
    </source>
</evidence>
<dbReference type="PANTHER" id="PTHR16318">
    <property type="entry name" value="GAMMA-SECRETASE SUBUNIT PEN-2"/>
    <property type="match status" value="1"/>
</dbReference>
<feature type="transmembrane region" description="Helical" evidence="8">
    <location>
        <begin position="56"/>
        <end position="77"/>
    </location>
</feature>
<keyword evidence="4 8" id="KW-0812">Transmembrane</keyword>
<organism evidence="9 10">
    <name type="scientific">Drosophila navojoa</name>
    <name type="common">Fruit fly</name>
    <dbReference type="NCBI Taxonomy" id="7232"/>
    <lineage>
        <taxon>Eukaryota</taxon>
        <taxon>Metazoa</taxon>
        <taxon>Ecdysozoa</taxon>
        <taxon>Arthropoda</taxon>
        <taxon>Hexapoda</taxon>
        <taxon>Insecta</taxon>
        <taxon>Pterygota</taxon>
        <taxon>Neoptera</taxon>
        <taxon>Endopterygota</taxon>
        <taxon>Diptera</taxon>
        <taxon>Brachycera</taxon>
        <taxon>Muscomorpha</taxon>
        <taxon>Ephydroidea</taxon>
        <taxon>Drosophilidae</taxon>
        <taxon>Drosophila</taxon>
    </lineage>
</organism>
<comment type="similarity">
    <text evidence="2">Belongs to the PEN-2 family.</text>
</comment>
<name>A0A484BSN8_DRONA</name>
<dbReference type="Pfam" id="PF10251">
    <property type="entry name" value="PEN-2"/>
    <property type="match status" value="1"/>
</dbReference>
<evidence type="ECO:0000256" key="7">
    <source>
        <dbReference type="ARBA" id="ARBA00023136"/>
    </source>
</evidence>
<dbReference type="InterPro" id="IPR019379">
    <property type="entry name" value="Gamma_Secretase_Asp_P_PEN2"/>
</dbReference>
<keyword evidence="10" id="KW-1185">Reference proteome</keyword>
<evidence type="ECO:0000313" key="10">
    <source>
        <dbReference type="Proteomes" id="UP000295192"/>
    </source>
</evidence>
<keyword evidence="5" id="KW-0914">Notch signaling pathway</keyword>
<comment type="caution">
    <text evidence="9">The sequence shown here is derived from an EMBL/GenBank/DDBJ whole genome shotgun (WGS) entry which is preliminary data.</text>
</comment>
<evidence type="ECO:0000313" key="9">
    <source>
        <dbReference type="EMBL" id="TDG51798.1"/>
    </source>
</evidence>
<keyword evidence="7 8" id="KW-0472">Membrane</keyword>
<dbReference type="GO" id="GO:0007220">
    <property type="term" value="P:Notch receptor processing"/>
    <property type="evidence" value="ECO:0007669"/>
    <property type="project" value="TreeGrafter"/>
</dbReference>
<dbReference type="OMA" id="KLYLCKW"/>
<evidence type="ECO:0000256" key="2">
    <source>
        <dbReference type="ARBA" id="ARBA00009607"/>
    </source>
</evidence>
<dbReference type="KEGG" id="dnv:108654615"/>
<proteinExistence type="inferred from homology"/>
<accession>A0A484BSN8</accession>
<evidence type="ECO:0000256" key="1">
    <source>
        <dbReference type="ARBA" id="ARBA00004141"/>
    </source>
</evidence>
<dbReference type="EMBL" id="LSRL02000007">
    <property type="protein sequence ID" value="TDG51798.1"/>
    <property type="molecule type" value="Genomic_DNA"/>
</dbReference>
<evidence type="ECO:0000256" key="6">
    <source>
        <dbReference type="ARBA" id="ARBA00022989"/>
    </source>
</evidence>
<protein>
    <recommendedName>
        <fullName evidence="3">Gamma-secretase subunit PEN-2</fullName>
    </recommendedName>
</protein>
<dbReference type="STRING" id="7232.A0A484BSN8"/>